<dbReference type="EnsemblPlants" id="KRG89854">
    <property type="protein sequence ID" value="KRG89854"/>
    <property type="gene ID" value="GLYMA_20G051400"/>
</dbReference>
<dbReference type="EMBL" id="CM000853">
    <property type="protein sequence ID" value="KRG89854.1"/>
    <property type="molecule type" value="Genomic_DNA"/>
</dbReference>
<dbReference type="AlphaFoldDB" id="A0A0R0EIY5"/>
<dbReference type="Pfam" id="PF14223">
    <property type="entry name" value="Retrotran_gag_2"/>
    <property type="match status" value="1"/>
</dbReference>
<dbReference type="STRING" id="3847.A0A0R0EIY5"/>
<sequence>MIANFKSMLIDMWDIVENGNHIPFDKELKEIPRNVDTLAITYERSSQVKRNKLSLLTHKHEFFTVEEGEDIQYMIGCFQTILNEFMSLGITFDNYDHIDKILGSLSRNWRPRVTKLRALKNLDTISLEELVEAIKVHKQ</sequence>
<keyword evidence="3" id="KW-1185">Reference proteome</keyword>
<protein>
    <recommendedName>
        <fullName evidence="4">UBN2 domain-containing protein</fullName>
    </recommendedName>
</protein>
<accession>A0A0R0EIY5</accession>
<dbReference type="InParanoid" id="A0A0R0EIY5"/>
<dbReference type="Gramene" id="KRG89854">
    <property type="protein sequence ID" value="KRG89854"/>
    <property type="gene ID" value="GLYMA_20G051400"/>
</dbReference>
<organism evidence="1">
    <name type="scientific">Glycine max</name>
    <name type="common">Soybean</name>
    <name type="synonym">Glycine hispida</name>
    <dbReference type="NCBI Taxonomy" id="3847"/>
    <lineage>
        <taxon>Eukaryota</taxon>
        <taxon>Viridiplantae</taxon>
        <taxon>Streptophyta</taxon>
        <taxon>Embryophyta</taxon>
        <taxon>Tracheophyta</taxon>
        <taxon>Spermatophyta</taxon>
        <taxon>Magnoliopsida</taxon>
        <taxon>eudicotyledons</taxon>
        <taxon>Gunneridae</taxon>
        <taxon>Pentapetalae</taxon>
        <taxon>rosids</taxon>
        <taxon>fabids</taxon>
        <taxon>Fabales</taxon>
        <taxon>Fabaceae</taxon>
        <taxon>Papilionoideae</taxon>
        <taxon>50 kb inversion clade</taxon>
        <taxon>NPAAA clade</taxon>
        <taxon>indigoferoid/millettioid clade</taxon>
        <taxon>Phaseoleae</taxon>
        <taxon>Glycine</taxon>
        <taxon>Glycine subgen. Soja</taxon>
    </lineage>
</organism>
<reference evidence="1 2" key="1">
    <citation type="journal article" date="2010" name="Nature">
        <title>Genome sequence of the palaeopolyploid soybean.</title>
        <authorList>
            <person name="Schmutz J."/>
            <person name="Cannon S.B."/>
            <person name="Schlueter J."/>
            <person name="Ma J."/>
            <person name="Mitros T."/>
            <person name="Nelson W."/>
            <person name="Hyten D.L."/>
            <person name="Song Q."/>
            <person name="Thelen J.J."/>
            <person name="Cheng J."/>
            <person name="Xu D."/>
            <person name="Hellsten U."/>
            <person name="May G.D."/>
            <person name="Yu Y."/>
            <person name="Sakurai T."/>
            <person name="Umezawa T."/>
            <person name="Bhattacharyya M.K."/>
            <person name="Sandhu D."/>
            <person name="Valliyodan B."/>
            <person name="Lindquist E."/>
            <person name="Peto M."/>
            <person name="Grant D."/>
            <person name="Shu S."/>
            <person name="Goodstein D."/>
            <person name="Barry K."/>
            <person name="Futrell-Griggs M."/>
            <person name="Abernathy B."/>
            <person name="Du J."/>
            <person name="Tian Z."/>
            <person name="Zhu L."/>
            <person name="Gill N."/>
            <person name="Joshi T."/>
            <person name="Libault M."/>
            <person name="Sethuraman A."/>
            <person name="Zhang X.-C."/>
            <person name="Shinozaki K."/>
            <person name="Nguyen H.T."/>
            <person name="Wing R.A."/>
            <person name="Cregan P."/>
            <person name="Specht J."/>
            <person name="Grimwood J."/>
            <person name="Rokhsar D."/>
            <person name="Stacey G."/>
            <person name="Shoemaker R.C."/>
            <person name="Jackson S.A."/>
        </authorList>
    </citation>
    <scope>NUCLEOTIDE SEQUENCE</scope>
    <source>
        <strain evidence="2">cv. Williams 82</strain>
        <tissue evidence="1">Callus</tissue>
    </source>
</reference>
<name>A0A0R0EIY5_SOYBN</name>
<evidence type="ECO:0000313" key="3">
    <source>
        <dbReference type="Proteomes" id="UP000008827"/>
    </source>
</evidence>
<evidence type="ECO:0008006" key="4">
    <source>
        <dbReference type="Google" id="ProtNLM"/>
    </source>
</evidence>
<dbReference type="PANTHER" id="PTHR34676">
    <property type="entry name" value="DUF4219 DOMAIN-CONTAINING PROTEIN-RELATED"/>
    <property type="match status" value="1"/>
</dbReference>
<dbReference type="OMA" id="ERTCDID"/>
<evidence type="ECO:0000313" key="2">
    <source>
        <dbReference type="EnsemblPlants" id="KRG89854"/>
    </source>
</evidence>
<reference evidence="2" key="2">
    <citation type="submission" date="2018-02" db="UniProtKB">
        <authorList>
            <consortium name="EnsemblPlants"/>
        </authorList>
    </citation>
    <scope>IDENTIFICATION</scope>
    <source>
        <strain evidence="2">Williams 82</strain>
    </source>
</reference>
<proteinExistence type="predicted"/>
<dbReference type="PANTHER" id="PTHR34676:SF27">
    <property type="entry name" value="ASPARTYL-TRNA SYNTHETASE"/>
    <property type="match status" value="1"/>
</dbReference>
<dbReference type="Proteomes" id="UP000008827">
    <property type="component" value="Chromosome 20"/>
</dbReference>
<evidence type="ECO:0000313" key="1">
    <source>
        <dbReference type="EMBL" id="KRG89854.1"/>
    </source>
</evidence>
<reference evidence="1" key="3">
    <citation type="submission" date="2018-07" db="EMBL/GenBank/DDBJ databases">
        <title>WGS assembly of Glycine max.</title>
        <authorList>
            <person name="Schmutz J."/>
            <person name="Cannon S."/>
            <person name="Schlueter J."/>
            <person name="Ma J."/>
            <person name="Mitros T."/>
            <person name="Nelson W."/>
            <person name="Hyten D."/>
            <person name="Song Q."/>
            <person name="Thelen J."/>
            <person name="Cheng J."/>
            <person name="Xu D."/>
            <person name="Hellsten U."/>
            <person name="May G."/>
            <person name="Yu Y."/>
            <person name="Sakurai T."/>
            <person name="Umezawa T."/>
            <person name="Bhattacharyya M."/>
            <person name="Sandhu D."/>
            <person name="Valliyodan B."/>
            <person name="Lindquist E."/>
            <person name="Peto M."/>
            <person name="Grant D."/>
            <person name="Shu S."/>
            <person name="Goodstein D."/>
            <person name="Barry K."/>
            <person name="Futrell-Griggs M."/>
            <person name="Abernathy B."/>
            <person name="Du J."/>
            <person name="Tian Z."/>
            <person name="Zhu L."/>
            <person name="Gill N."/>
            <person name="Joshi T."/>
            <person name="Libault M."/>
            <person name="Sethuraman A."/>
            <person name="Zhang X."/>
            <person name="Shinozaki K."/>
            <person name="Nguyen H."/>
            <person name="Wing R."/>
            <person name="Cregan P."/>
            <person name="Specht J."/>
            <person name="Grimwood J."/>
            <person name="Rokhsar D."/>
            <person name="Stacey G."/>
            <person name="Shoemaker R."/>
            <person name="Jackson S."/>
        </authorList>
    </citation>
    <scope>NUCLEOTIDE SEQUENCE</scope>
    <source>
        <tissue evidence="1">Callus</tissue>
    </source>
</reference>
<gene>
    <name evidence="1" type="ORF">GLYMA_20G051400</name>
</gene>